<organism evidence="4 5">
    <name type="scientific">Algimonas porphyrae</name>
    <dbReference type="NCBI Taxonomy" id="1128113"/>
    <lineage>
        <taxon>Bacteria</taxon>
        <taxon>Pseudomonadati</taxon>
        <taxon>Pseudomonadota</taxon>
        <taxon>Alphaproteobacteria</taxon>
        <taxon>Maricaulales</taxon>
        <taxon>Robiginitomaculaceae</taxon>
        <taxon>Algimonas</taxon>
    </lineage>
</organism>
<protein>
    <submittedName>
        <fullName evidence="4">Peptidase S9</fullName>
    </submittedName>
</protein>
<evidence type="ECO:0000259" key="3">
    <source>
        <dbReference type="Pfam" id="PF00326"/>
    </source>
</evidence>
<evidence type="ECO:0000256" key="1">
    <source>
        <dbReference type="ARBA" id="ARBA00022801"/>
    </source>
</evidence>
<proteinExistence type="predicted"/>
<accession>A0ABQ5V0Y6</accession>
<reference evidence="4" key="1">
    <citation type="journal article" date="2014" name="Int. J. Syst. Evol. Microbiol.">
        <title>Complete genome of a new Firmicutes species belonging to the dominant human colonic microbiota ('Ruminococcus bicirculans') reveals two chromosomes and a selective capacity to utilize plant glucans.</title>
        <authorList>
            <consortium name="NISC Comparative Sequencing Program"/>
            <person name="Wegmann U."/>
            <person name="Louis P."/>
            <person name="Goesmann A."/>
            <person name="Henrissat B."/>
            <person name="Duncan S.H."/>
            <person name="Flint H.J."/>
        </authorList>
    </citation>
    <scope>NUCLEOTIDE SEQUENCE</scope>
    <source>
        <strain evidence="4">NBRC 108216</strain>
    </source>
</reference>
<dbReference type="Proteomes" id="UP001161390">
    <property type="component" value="Unassembled WGS sequence"/>
</dbReference>
<evidence type="ECO:0000313" key="4">
    <source>
        <dbReference type="EMBL" id="GLQ20829.1"/>
    </source>
</evidence>
<dbReference type="PANTHER" id="PTHR42776:SF27">
    <property type="entry name" value="DIPEPTIDYL PEPTIDASE FAMILY MEMBER 6"/>
    <property type="match status" value="1"/>
</dbReference>
<dbReference type="Gene3D" id="3.40.50.1820">
    <property type="entry name" value="alpha/beta hydrolase"/>
    <property type="match status" value="1"/>
</dbReference>
<dbReference type="Pfam" id="PF00326">
    <property type="entry name" value="Peptidase_S9"/>
    <property type="match status" value="1"/>
</dbReference>
<evidence type="ECO:0000256" key="2">
    <source>
        <dbReference type="SAM" id="SignalP"/>
    </source>
</evidence>
<feature type="domain" description="Peptidase S9 prolyl oligopeptidase catalytic" evidence="3">
    <location>
        <begin position="456"/>
        <end position="665"/>
    </location>
</feature>
<keyword evidence="1" id="KW-0378">Hydrolase</keyword>
<dbReference type="SUPFAM" id="SSF53474">
    <property type="entry name" value="alpha/beta-Hydrolases"/>
    <property type="match status" value="1"/>
</dbReference>
<dbReference type="SUPFAM" id="SSF82171">
    <property type="entry name" value="DPP6 N-terminal domain-like"/>
    <property type="match status" value="1"/>
</dbReference>
<sequence>MRFFSSVLIGFVSLAAAWLLLAVPAHAAPDTDLFGQLPAAHDAALSPDGSRVAVIRAVDGNYIVQVVSLDGKQSSRADALQLGPGAKPEWVRWANNKRVLVSFWGSTELKPRSTTGSRIKTASFHSNNQTEVTVTVASIFTIDADTLEGQILVMPRGLQQYNNNVLNWLHDDEDHILMQYASDGESQIFPDVRRVHVATGRDKVVHADRDDITDWITTTDGQVIAGVGFADRSGNIRKVIVRDPNSGSFKNMDEYAGLDTGMQIVSGFPDMTRIVVRAYRDKETQGLHVYNLAKQAFEDTLFQDDVYDAGQPIFSRDGSKIVGATHIADTPVRTLLPEYGTVLKEAESQLDGYAVHFIDQSDDGQTILIRVSSPYDPGGLYVYRSGQSFSVLAQNYPGIEPQLLGDVVSVRYTARDGAKIPAYVTLPAGVRDNSQLDNLPFIVLPHGGPYARDYQTFDWLAQLFASQGYGVLQMNFRGSTGYGQTFEQAGRDDWTVIQNDVEDGARYLIEKGYADPDRLCIAGWSFGGYASLMGVANDPDLYQCAIAVAALTDVKDFYQNSRNFAFGRGAAKRFLGGLLEDDVVRRANNPVDRADDINVPVLLAHGTLDSVVNHDQFVLMQRALGSRKGLMELSFKDEDHYFSDQDNRQKLADEMIDFVRDYLGKSKFAAK</sequence>
<dbReference type="PANTHER" id="PTHR42776">
    <property type="entry name" value="SERINE PEPTIDASE S9 FAMILY MEMBER"/>
    <property type="match status" value="1"/>
</dbReference>
<comment type="caution">
    <text evidence="4">The sequence shown here is derived from an EMBL/GenBank/DDBJ whole genome shotgun (WGS) entry which is preliminary data.</text>
</comment>
<dbReference type="EMBL" id="BSNJ01000003">
    <property type="protein sequence ID" value="GLQ20829.1"/>
    <property type="molecule type" value="Genomic_DNA"/>
</dbReference>
<reference evidence="4" key="2">
    <citation type="submission" date="2023-01" db="EMBL/GenBank/DDBJ databases">
        <title>Draft genome sequence of Algimonas porphyrae strain NBRC 108216.</title>
        <authorList>
            <person name="Sun Q."/>
            <person name="Mori K."/>
        </authorList>
    </citation>
    <scope>NUCLEOTIDE SEQUENCE</scope>
    <source>
        <strain evidence="4">NBRC 108216</strain>
    </source>
</reference>
<name>A0ABQ5V0Y6_9PROT</name>
<keyword evidence="2" id="KW-0732">Signal</keyword>
<evidence type="ECO:0000313" key="5">
    <source>
        <dbReference type="Proteomes" id="UP001161390"/>
    </source>
</evidence>
<feature type="chain" id="PRO_5046182716" evidence="2">
    <location>
        <begin position="28"/>
        <end position="671"/>
    </location>
</feature>
<dbReference type="InterPro" id="IPR001375">
    <property type="entry name" value="Peptidase_S9_cat"/>
</dbReference>
<gene>
    <name evidence="4" type="ORF">GCM10007854_17840</name>
</gene>
<dbReference type="InterPro" id="IPR029058">
    <property type="entry name" value="AB_hydrolase_fold"/>
</dbReference>
<keyword evidence="5" id="KW-1185">Reference proteome</keyword>
<feature type="signal peptide" evidence="2">
    <location>
        <begin position="1"/>
        <end position="27"/>
    </location>
</feature>
<dbReference type="RefSeq" id="WP_284371744.1">
    <property type="nucleotide sequence ID" value="NZ_BSNJ01000003.1"/>
</dbReference>